<dbReference type="SUPFAM" id="SSF53383">
    <property type="entry name" value="PLP-dependent transferases"/>
    <property type="match status" value="1"/>
</dbReference>
<evidence type="ECO:0000256" key="2">
    <source>
        <dbReference type="ARBA" id="ARBA00037999"/>
    </source>
</evidence>
<proteinExistence type="inferred from homology"/>
<gene>
    <name evidence="3" type="ORF">S12H4_17486</name>
</gene>
<dbReference type="Gene3D" id="3.40.640.10">
    <property type="entry name" value="Type I PLP-dependent aspartate aminotransferase-like (Major domain)"/>
    <property type="match status" value="1"/>
</dbReference>
<comment type="caution">
    <text evidence="3">The sequence shown here is derived from an EMBL/GenBank/DDBJ whole genome shotgun (WGS) entry which is preliminary data.</text>
</comment>
<feature type="non-terminal residue" evidence="3">
    <location>
        <position position="1"/>
    </location>
</feature>
<dbReference type="PANTHER" id="PTHR30244">
    <property type="entry name" value="TRANSAMINASE"/>
    <property type="match status" value="1"/>
</dbReference>
<evidence type="ECO:0008006" key="4">
    <source>
        <dbReference type="Google" id="ProtNLM"/>
    </source>
</evidence>
<dbReference type="AlphaFoldDB" id="X1TZQ9"/>
<dbReference type="GO" id="GO:0008483">
    <property type="term" value="F:transaminase activity"/>
    <property type="evidence" value="ECO:0007669"/>
    <property type="project" value="TreeGrafter"/>
</dbReference>
<sequence>DEVITVANTAVPTVSAIRETGAVPRFVDIKNDFTIDENKIEKIITQKTKAILPVHLYGQACNMPTILKIAKKHKLKVIEDCAQAHGAKIKNKKVGTFGDISCFSFYPTKNLGAYGDAGIILTSSKNLADRCSALRMYGMKKSYYANFEGYNSRLDEIQAAILSVKLKCLERWNQKRRSIAKYYLKNITNPSITLPAVQNINEHTFYLFVIRIKQRQKLIKYLANNQIGCGIHYQYPIHLQKAYKFLGYSKNDLPVTERFSNEILSLPIFPELTKRELKYIINKINKLPSG</sequence>
<dbReference type="InterPro" id="IPR000653">
    <property type="entry name" value="DegT/StrS_aminotransferase"/>
</dbReference>
<name>X1TZQ9_9ZZZZ</name>
<dbReference type="InterPro" id="IPR015421">
    <property type="entry name" value="PyrdxlP-dep_Trfase_major"/>
</dbReference>
<accession>X1TZQ9</accession>
<dbReference type="GO" id="GO:0030170">
    <property type="term" value="F:pyridoxal phosphate binding"/>
    <property type="evidence" value="ECO:0007669"/>
    <property type="project" value="TreeGrafter"/>
</dbReference>
<organism evidence="3">
    <name type="scientific">marine sediment metagenome</name>
    <dbReference type="NCBI Taxonomy" id="412755"/>
    <lineage>
        <taxon>unclassified sequences</taxon>
        <taxon>metagenomes</taxon>
        <taxon>ecological metagenomes</taxon>
    </lineage>
</organism>
<dbReference type="EMBL" id="BARW01008553">
    <property type="protein sequence ID" value="GAI85514.1"/>
    <property type="molecule type" value="Genomic_DNA"/>
</dbReference>
<dbReference type="GO" id="GO:0000271">
    <property type="term" value="P:polysaccharide biosynthetic process"/>
    <property type="evidence" value="ECO:0007669"/>
    <property type="project" value="TreeGrafter"/>
</dbReference>
<protein>
    <recommendedName>
        <fullName evidence="4">Erythromycin biosynthesis sensory transduction protein eryC1</fullName>
    </recommendedName>
</protein>
<evidence type="ECO:0000313" key="3">
    <source>
        <dbReference type="EMBL" id="GAI85514.1"/>
    </source>
</evidence>
<reference evidence="3" key="1">
    <citation type="journal article" date="2014" name="Front. Microbiol.">
        <title>High frequency of phylogenetically diverse reductive dehalogenase-homologous genes in deep subseafloor sedimentary metagenomes.</title>
        <authorList>
            <person name="Kawai M."/>
            <person name="Futagami T."/>
            <person name="Toyoda A."/>
            <person name="Takaki Y."/>
            <person name="Nishi S."/>
            <person name="Hori S."/>
            <person name="Arai W."/>
            <person name="Tsubouchi T."/>
            <person name="Morono Y."/>
            <person name="Uchiyama I."/>
            <person name="Ito T."/>
            <person name="Fujiyama A."/>
            <person name="Inagaki F."/>
            <person name="Takami H."/>
        </authorList>
    </citation>
    <scope>NUCLEOTIDE SEQUENCE</scope>
    <source>
        <strain evidence="3">Expedition CK06-06</strain>
    </source>
</reference>
<dbReference type="CDD" id="cd00616">
    <property type="entry name" value="AHBA_syn"/>
    <property type="match status" value="1"/>
</dbReference>
<dbReference type="InterPro" id="IPR015422">
    <property type="entry name" value="PyrdxlP-dep_Trfase_small"/>
</dbReference>
<dbReference type="PANTHER" id="PTHR30244:SF36">
    <property type="entry name" value="3-OXO-GLUCOSE-6-PHOSPHATE:GLUTAMATE AMINOTRANSFERASE"/>
    <property type="match status" value="1"/>
</dbReference>
<comment type="similarity">
    <text evidence="2">Belongs to the DegT/DnrJ/EryC1 family.</text>
</comment>
<dbReference type="InterPro" id="IPR015424">
    <property type="entry name" value="PyrdxlP-dep_Trfase"/>
</dbReference>
<keyword evidence="1" id="KW-0663">Pyridoxal phosphate</keyword>
<dbReference type="Pfam" id="PF01041">
    <property type="entry name" value="DegT_DnrJ_EryC1"/>
    <property type="match status" value="1"/>
</dbReference>
<dbReference type="Gene3D" id="3.90.1150.10">
    <property type="entry name" value="Aspartate Aminotransferase, domain 1"/>
    <property type="match status" value="1"/>
</dbReference>
<evidence type="ECO:0000256" key="1">
    <source>
        <dbReference type="ARBA" id="ARBA00022898"/>
    </source>
</evidence>